<dbReference type="SUPFAM" id="SSF51412">
    <property type="entry name" value="Inosine monophosphate dehydrogenase (IMPDH)"/>
    <property type="match status" value="1"/>
</dbReference>
<dbReference type="GO" id="GO:0009636">
    <property type="term" value="P:response to toxic substance"/>
    <property type="evidence" value="ECO:0007669"/>
    <property type="project" value="UniProtKB-KW"/>
</dbReference>
<keyword evidence="5" id="KW-0288">FMN</keyword>
<evidence type="ECO:0000256" key="5">
    <source>
        <dbReference type="ARBA" id="ARBA00022643"/>
    </source>
</evidence>
<dbReference type="EMBL" id="LWDL01000029">
    <property type="protein sequence ID" value="OQW49989.1"/>
    <property type="molecule type" value="Genomic_DNA"/>
</dbReference>
<evidence type="ECO:0000256" key="9">
    <source>
        <dbReference type="ARBA" id="ARBA00031155"/>
    </source>
</evidence>
<dbReference type="GO" id="GO:0051213">
    <property type="term" value="F:dioxygenase activity"/>
    <property type="evidence" value="ECO:0007669"/>
    <property type="project" value="UniProtKB-KW"/>
</dbReference>
<dbReference type="InterPro" id="IPR013785">
    <property type="entry name" value="Aldolase_TIM"/>
</dbReference>
<comment type="cofactor">
    <cofactor evidence="1">
        <name>FMN</name>
        <dbReference type="ChEBI" id="CHEBI:58210"/>
    </cofactor>
</comment>
<organism evidence="12 13">
    <name type="scientific">Candidatus Raskinella chloraquaticus</name>
    <dbReference type="NCBI Taxonomy" id="1951219"/>
    <lineage>
        <taxon>Bacteria</taxon>
        <taxon>Pseudomonadati</taxon>
        <taxon>Pseudomonadota</taxon>
        <taxon>Alphaproteobacteria</taxon>
        <taxon>Hyphomicrobiales</taxon>
        <taxon>Phreatobacteraceae</taxon>
        <taxon>Candidatus Raskinella</taxon>
    </lineage>
</organism>
<evidence type="ECO:0000256" key="8">
    <source>
        <dbReference type="ARBA" id="ARBA00023033"/>
    </source>
</evidence>
<accession>A0A1W9HRA5</accession>
<evidence type="ECO:0000256" key="2">
    <source>
        <dbReference type="ARBA" id="ARBA00009881"/>
    </source>
</evidence>
<dbReference type="GO" id="GO:0000166">
    <property type="term" value="F:nucleotide binding"/>
    <property type="evidence" value="ECO:0007669"/>
    <property type="project" value="UniProtKB-KW"/>
</dbReference>
<evidence type="ECO:0000256" key="4">
    <source>
        <dbReference type="ARBA" id="ARBA00022630"/>
    </source>
</evidence>
<evidence type="ECO:0000256" key="7">
    <source>
        <dbReference type="ARBA" id="ARBA00023002"/>
    </source>
</evidence>
<gene>
    <name evidence="12" type="ORF">A4S15_13965</name>
</gene>
<keyword evidence="8" id="KW-0503">Monooxygenase</keyword>
<dbReference type="InterPro" id="IPR004136">
    <property type="entry name" value="NMO"/>
</dbReference>
<evidence type="ECO:0000256" key="1">
    <source>
        <dbReference type="ARBA" id="ARBA00001917"/>
    </source>
</evidence>
<dbReference type="AlphaFoldDB" id="A0A1W9HRA5"/>
<keyword evidence="6" id="KW-0547">Nucleotide-binding</keyword>
<sequence length="356" mass="37304">MTDFPAAQAFCARFGISVPIIQAPMAGVSTPALAAAVSGAGGLGSLGLGASDVTTARSMIAALRNQTNRAFNVNFFCHRPAAKDSQREARWIDFLRPTFAEFGTRPPEQLTEIYKSFVDDDAMLAMVISERPAIVSFHFGLPDADRIAALRHAGIQMFASATTLEEARQVEAAGVDAVIAQGYEAGGHRGVFDPALPDARLSTLPLTRLLSRHLSVPVIAAGGLMDGTDIAAVLHRGASAAQLGTAFILCPESSADPAYRERLSAAGAQTEMTMAVSGRPARSLVSRFTALGRSVPDEGIPAYPIAYDAGKALHAAAKANGEFGYGAYWAGQGAPFARALPADEMLRMLAREAGLA</sequence>
<dbReference type="PANTHER" id="PTHR42747:SF3">
    <property type="entry name" value="NITRONATE MONOOXYGENASE-RELATED"/>
    <property type="match status" value="1"/>
</dbReference>
<comment type="caution">
    <text evidence="12">The sequence shown here is derived from an EMBL/GenBank/DDBJ whole genome shotgun (WGS) entry which is preliminary data.</text>
</comment>
<keyword evidence="3" id="KW-0216">Detoxification</keyword>
<keyword evidence="12" id="KW-0223">Dioxygenase</keyword>
<dbReference type="STRING" id="1827387.A4S15_13965"/>
<dbReference type="Gene3D" id="3.20.20.70">
    <property type="entry name" value="Aldolase class I"/>
    <property type="match status" value="1"/>
</dbReference>
<name>A0A1W9HRA5_9HYPH</name>
<keyword evidence="4" id="KW-0285">Flavoprotein</keyword>
<proteinExistence type="inferred from homology"/>
<comment type="similarity">
    <text evidence="2">Belongs to the nitronate monooxygenase family. NMO class I subfamily.</text>
</comment>
<dbReference type="GO" id="GO:0018580">
    <property type="term" value="F:nitronate monooxygenase activity"/>
    <property type="evidence" value="ECO:0007669"/>
    <property type="project" value="InterPro"/>
</dbReference>
<dbReference type="Pfam" id="PF03060">
    <property type="entry name" value="NMO"/>
    <property type="match status" value="1"/>
</dbReference>
<dbReference type="CDD" id="cd04730">
    <property type="entry name" value="NPD_like"/>
    <property type="match status" value="1"/>
</dbReference>
<evidence type="ECO:0000313" key="12">
    <source>
        <dbReference type="EMBL" id="OQW49989.1"/>
    </source>
</evidence>
<dbReference type="Proteomes" id="UP000192872">
    <property type="component" value="Unassembled WGS sequence"/>
</dbReference>
<dbReference type="PANTHER" id="PTHR42747">
    <property type="entry name" value="NITRONATE MONOOXYGENASE-RELATED"/>
    <property type="match status" value="1"/>
</dbReference>
<evidence type="ECO:0000256" key="11">
    <source>
        <dbReference type="ARBA" id="ARBA00067136"/>
    </source>
</evidence>
<dbReference type="FunFam" id="3.20.20.70:FF:000154">
    <property type="entry name" value="Probable nitronate monooxygenase"/>
    <property type="match status" value="1"/>
</dbReference>
<protein>
    <recommendedName>
        <fullName evidence="11">Nitronate monooxygenase</fullName>
    </recommendedName>
    <alternativeName>
        <fullName evidence="9">Propionate 3-nitronate monooxygenase</fullName>
    </alternativeName>
</protein>
<evidence type="ECO:0000256" key="10">
    <source>
        <dbReference type="ARBA" id="ARBA00049401"/>
    </source>
</evidence>
<dbReference type="RefSeq" id="WP_376800732.1">
    <property type="nucleotide sequence ID" value="NZ_DBNB01000029.1"/>
</dbReference>
<evidence type="ECO:0000313" key="13">
    <source>
        <dbReference type="Proteomes" id="UP000192872"/>
    </source>
</evidence>
<keyword evidence="7" id="KW-0560">Oxidoreductase</keyword>
<comment type="catalytic activity">
    <reaction evidence="10">
        <text>3 propionate 3-nitronate + 3 O2 + H2O = 3 3-oxopropanoate + 2 nitrate + nitrite + H2O2 + 3 H(+)</text>
        <dbReference type="Rhea" id="RHEA:57332"/>
        <dbReference type="ChEBI" id="CHEBI:15377"/>
        <dbReference type="ChEBI" id="CHEBI:15378"/>
        <dbReference type="ChEBI" id="CHEBI:15379"/>
        <dbReference type="ChEBI" id="CHEBI:16240"/>
        <dbReference type="ChEBI" id="CHEBI:16301"/>
        <dbReference type="ChEBI" id="CHEBI:17632"/>
        <dbReference type="ChEBI" id="CHEBI:33190"/>
        <dbReference type="ChEBI" id="CHEBI:136067"/>
    </reaction>
</comment>
<evidence type="ECO:0000256" key="3">
    <source>
        <dbReference type="ARBA" id="ARBA00022575"/>
    </source>
</evidence>
<evidence type="ECO:0000256" key="6">
    <source>
        <dbReference type="ARBA" id="ARBA00022741"/>
    </source>
</evidence>
<reference evidence="12 13" key="1">
    <citation type="journal article" date="2017" name="Water Res.">
        <title>Comammox in drinking water systems.</title>
        <authorList>
            <person name="Wang Y."/>
            <person name="Ma L."/>
            <person name="Mao Y."/>
            <person name="Jiang X."/>
            <person name="Xia Y."/>
            <person name="Yu K."/>
            <person name="Li B."/>
            <person name="Zhang T."/>
        </authorList>
    </citation>
    <scope>NUCLEOTIDE SEQUENCE [LARGE SCALE GENOMIC DNA]</scope>
    <source>
        <strain evidence="12">SG_bin8</strain>
    </source>
</reference>